<organism evidence="2 3">
    <name type="scientific">Nonomuraea recticatena</name>
    <dbReference type="NCBI Taxonomy" id="46178"/>
    <lineage>
        <taxon>Bacteria</taxon>
        <taxon>Bacillati</taxon>
        <taxon>Actinomycetota</taxon>
        <taxon>Actinomycetes</taxon>
        <taxon>Streptosporangiales</taxon>
        <taxon>Streptosporangiaceae</taxon>
        <taxon>Nonomuraea</taxon>
    </lineage>
</organism>
<keyword evidence="3" id="KW-1185">Reference proteome</keyword>
<dbReference type="InterPro" id="IPR011008">
    <property type="entry name" value="Dimeric_a/b-barrel"/>
</dbReference>
<gene>
    <name evidence="2" type="ORF">GCM10010412_046330</name>
</gene>
<dbReference type="Proteomes" id="UP001501666">
    <property type="component" value="Unassembled WGS sequence"/>
</dbReference>
<dbReference type="Pfam" id="PF11695">
    <property type="entry name" value="DUF3291"/>
    <property type="match status" value="1"/>
</dbReference>
<dbReference type="InterPro" id="IPR021708">
    <property type="entry name" value="DUF3291"/>
</dbReference>
<evidence type="ECO:0000313" key="3">
    <source>
        <dbReference type="Proteomes" id="UP001501666"/>
    </source>
</evidence>
<feature type="domain" description="DUF3291" evidence="1">
    <location>
        <begin position="3"/>
        <end position="141"/>
    </location>
</feature>
<accession>A0ABP6ENB7</accession>
<reference evidence="3" key="1">
    <citation type="journal article" date="2019" name="Int. J. Syst. Evol. Microbiol.">
        <title>The Global Catalogue of Microorganisms (GCM) 10K type strain sequencing project: providing services to taxonomists for standard genome sequencing and annotation.</title>
        <authorList>
            <consortium name="The Broad Institute Genomics Platform"/>
            <consortium name="The Broad Institute Genome Sequencing Center for Infectious Disease"/>
            <person name="Wu L."/>
            <person name="Ma J."/>
        </authorList>
    </citation>
    <scope>NUCLEOTIDE SEQUENCE [LARGE SCALE GENOMIC DNA]</scope>
    <source>
        <strain evidence="3">JCM 6835</strain>
    </source>
</reference>
<dbReference type="SUPFAM" id="SSF54909">
    <property type="entry name" value="Dimeric alpha+beta barrel"/>
    <property type="match status" value="1"/>
</dbReference>
<name>A0ABP6ENB7_9ACTN</name>
<sequence length="162" mass="18749">MHLAQLNIAHLRAPLDTPELADFVANLEPVNLLSDAAPGFVWRLKESESDPTATVQHEYGDHLVINFSVWESRETLWNFVYKSPHMAVLRRRREWFLRIADPYSVMWWVPEGTIPSLAEGMERLERLRAEGPGPEAFTFKDFYETTTMPRHISSWVPSPQTT</sequence>
<dbReference type="RefSeq" id="WP_346149457.1">
    <property type="nucleotide sequence ID" value="NZ_BAAATE010000012.1"/>
</dbReference>
<evidence type="ECO:0000313" key="2">
    <source>
        <dbReference type="EMBL" id="GAA2668359.1"/>
    </source>
</evidence>
<proteinExistence type="predicted"/>
<dbReference type="EMBL" id="BAAATE010000012">
    <property type="protein sequence ID" value="GAA2668359.1"/>
    <property type="molecule type" value="Genomic_DNA"/>
</dbReference>
<comment type="caution">
    <text evidence="2">The sequence shown here is derived from an EMBL/GenBank/DDBJ whole genome shotgun (WGS) entry which is preliminary data.</text>
</comment>
<protein>
    <submittedName>
        <fullName evidence="2">DUF3291 domain-containing protein</fullName>
    </submittedName>
</protein>
<evidence type="ECO:0000259" key="1">
    <source>
        <dbReference type="Pfam" id="PF11695"/>
    </source>
</evidence>